<comment type="caution">
    <text evidence="2">The sequence shown here is derived from an EMBL/GenBank/DDBJ whole genome shotgun (WGS) entry which is preliminary data.</text>
</comment>
<evidence type="ECO:0000256" key="1">
    <source>
        <dbReference type="SAM" id="MobiDB-lite"/>
    </source>
</evidence>
<dbReference type="Proteomes" id="UP000265354">
    <property type="component" value="Unassembled WGS sequence"/>
</dbReference>
<feature type="compositionally biased region" description="Low complexity" evidence="1">
    <location>
        <begin position="141"/>
        <end position="154"/>
    </location>
</feature>
<dbReference type="EMBL" id="BGZL01000027">
    <property type="protein sequence ID" value="GBQ04083.1"/>
    <property type="molecule type" value="Genomic_DNA"/>
</dbReference>
<reference evidence="2 3" key="1">
    <citation type="submission" date="2018-07" db="EMBL/GenBank/DDBJ databases">
        <title>Whole Genome Shotgun Sequence of Streptomyces spongiicola strain 531S.</title>
        <authorList>
            <person name="Dohra H."/>
            <person name="Kodani S."/>
        </authorList>
    </citation>
    <scope>NUCLEOTIDE SEQUENCE [LARGE SCALE GENOMIC DNA]</scope>
    <source>
        <strain evidence="2 3">531S</strain>
    </source>
</reference>
<protein>
    <submittedName>
        <fullName evidence="2">Uncharacterized protein</fullName>
    </submittedName>
</protein>
<sequence>MVRGAPAAGPHSRGRADGPVHRPVRDGVLYAAHRRAERREPARHTADTADVAALADRVPDRTATERSPAPPGRSSSSGEPGRARYDATPYRARRHALDSPPATGPRTGSGADLPVGVPTLHGTPSPPGPAERRATRRRLSGPVGRAAVGGPAAPSDIRPTHRRRPVGASGGGRAALVRAPRASSSFIPGV</sequence>
<evidence type="ECO:0000313" key="3">
    <source>
        <dbReference type="Proteomes" id="UP000265354"/>
    </source>
</evidence>
<feature type="region of interest" description="Disordered" evidence="1">
    <location>
        <begin position="1"/>
        <end position="190"/>
    </location>
</feature>
<gene>
    <name evidence="2" type="ORF">SSP531S_55730</name>
</gene>
<feature type="compositionally biased region" description="Basic and acidic residues" evidence="1">
    <location>
        <begin position="37"/>
        <end position="47"/>
    </location>
</feature>
<evidence type="ECO:0000313" key="2">
    <source>
        <dbReference type="EMBL" id="GBQ04083.1"/>
    </source>
</evidence>
<name>A0A388T543_9ACTN</name>
<dbReference type="AlphaFoldDB" id="A0A388T543"/>
<accession>A0A388T543</accession>
<proteinExistence type="predicted"/>
<organism evidence="2 3">
    <name type="scientific">Streptomyces spongiicola</name>
    <dbReference type="NCBI Taxonomy" id="1690221"/>
    <lineage>
        <taxon>Bacteria</taxon>
        <taxon>Bacillati</taxon>
        <taxon>Actinomycetota</taxon>
        <taxon>Actinomycetes</taxon>
        <taxon>Kitasatosporales</taxon>
        <taxon>Streptomycetaceae</taxon>
        <taxon>Streptomyces</taxon>
    </lineage>
</organism>
<feature type="compositionally biased region" description="Basic and acidic residues" evidence="1">
    <location>
        <begin position="14"/>
        <end position="25"/>
    </location>
</feature>